<dbReference type="PANTHER" id="PTHR36195">
    <property type="entry name" value="DOMAIN PROTEIN, PUTATIVE (AFU_ORTHOLOGUE AFUA_5G01990)-RELATED-RELATED"/>
    <property type="match status" value="1"/>
</dbReference>
<reference evidence="2 3" key="1">
    <citation type="journal article" date="2020" name="ISME J.">
        <title>Comparative genomics reveals insights into cyanobacterial evolution and habitat adaptation.</title>
        <authorList>
            <person name="Chen M.Y."/>
            <person name="Teng W.K."/>
            <person name="Zhao L."/>
            <person name="Hu C.X."/>
            <person name="Zhou Y.K."/>
            <person name="Han B.P."/>
            <person name="Song L.R."/>
            <person name="Shu W.S."/>
        </authorList>
    </citation>
    <scope>NUCLEOTIDE SEQUENCE [LARGE SCALE GENOMIC DNA]</scope>
    <source>
        <strain evidence="2 3">FACHB-391</strain>
    </source>
</reference>
<keyword evidence="3" id="KW-1185">Reference proteome</keyword>
<accession>A0ABR8ETS1</accession>
<gene>
    <name evidence="2" type="ORF">H6G95_09910</name>
</gene>
<dbReference type="SUPFAM" id="SSF56634">
    <property type="entry name" value="Heme-dependent catalase-like"/>
    <property type="match status" value="1"/>
</dbReference>
<dbReference type="Proteomes" id="UP000604661">
    <property type="component" value="Unassembled WGS sequence"/>
</dbReference>
<dbReference type="CDD" id="cd08152">
    <property type="entry name" value="y4iL_like"/>
    <property type="match status" value="1"/>
</dbReference>
<dbReference type="InterPro" id="IPR018028">
    <property type="entry name" value="Catalase"/>
</dbReference>
<dbReference type="PROSITE" id="PS51402">
    <property type="entry name" value="CATALASE_3"/>
    <property type="match status" value="1"/>
</dbReference>
<dbReference type="Pfam" id="PF00199">
    <property type="entry name" value="Catalase"/>
    <property type="match status" value="1"/>
</dbReference>
<dbReference type="InterPro" id="IPR020835">
    <property type="entry name" value="Catalase_sf"/>
</dbReference>
<comment type="caution">
    <text evidence="2">The sequence shown here is derived from an EMBL/GenBank/DDBJ whole genome shotgun (WGS) entry which is preliminary data.</text>
</comment>
<dbReference type="Gene3D" id="2.40.180.10">
    <property type="entry name" value="Catalase core domain"/>
    <property type="match status" value="1"/>
</dbReference>
<dbReference type="PANTHER" id="PTHR36195:SF4">
    <property type="entry name" value="DOMAIN PROTEIN, PUTATIVE (AFU_ORTHOLOGUE AFUA_5G01990)-RELATED"/>
    <property type="match status" value="1"/>
</dbReference>
<evidence type="ECO:0000313" key="2">
    <source>
        <dbReference type="EMBL" id="MBD2560929.1"/>
    </source>
</evidence>
<proteinExistence type="predicted"/>
<evidence type="ECO:0000259" key="1">
    <source>
        <dbReference type="Pfam" id="PF00199"/>
    </source>
</evidence>
<dbReference type="InterPro" id="IPR011614">
    <property type="entry name" value="Catalase_core"/>
</dbReference>
<name>A0ABR8ETS1_NOSLI</name>
<protein>
    <submittedName>
        <fullName evidence="2">Catalase family protein</fullName>
    </submittedName>
</protein>
<dbReference type="EMBL" id="JACJTE010000007">
    <property type="protein sequence ID" value="MBD2560929.1"/>
    <property type="molecule type" value="Genomic_DNA"/>
</dbReference>
<feature type="domain" description="Catalase core" evidence="1">
    <location>
        <begin position="41"/>
        <end position="218"/>
    </location>
</feature>
<organism evidence="2 3">
    <name type="scientific">Nostoc linckia FACHB-391</name>
    <dbReference type="NCBI Taxonomy" id="2692906"/>
    <lineage>
        <taxon>Bacteria</taxon>
        <taxon>Bacillati</taxon>
        <taxon>Cyanobacteriota</taxon>
        <taxon>Cyanophyceae</taxon>
        <taxon>Nostocales</taxon>
        <taxon>Nostocaceae</taxon>
        <taxon>Nostoc</taxon>
    </lineage>
</organism>
<sequence length="355" mass="40872">MMKTHHQMFMTNPTSSTTEQEAIIDEIIATSLQAQQKTGPDLRQIHSKSHGLLWGEFIIEPNLPEELRVGLFKTSQTYPAWIRFSSGGSPQKRGKFHSDSQPDVRGIAIKVMNVDGQKVLDDEEKTQDFILNNYPTFLTKDVRDYADLSRAGSGELTPERMQELAYAFAILQKIGSQKVGNPLLIQYWSMAPFKFGVSETVATLGASRIVKLSVKSQQPEQPPETLPESENYLREAMVKYLTEENREASFDFFIQFYVDDQKTPIEDHVHEWQEADSPFIKVATVRIPSQKFDFEERKRLDEGILFSPWHTLLEHEPVGSVNLSRKRLYSELAKYRREQIAQRSREPKPYVEVED</sequence>
<evidence type="ECO:0000313" key="3">
    <source>
        <dbReference type="Proteomes" id="UP000604661"/>
    </source>
</evidence>